<gene>
    <name evidence="1" type="ORF">A2U01_0008202</name>
</gene>
<sequence length="64" mass="6323">MGTAFGAPCTGFGAPCADPVCRDCLWRTVLSHRAQILSAGTAFGAPCAGSGTPCAGYNSAAILC</sequence>
<reference evidence="1 2" key="1">
    <citation type="journal article" date="2018" name="Front. Plant Sci.">
        <title>Red Clover (Trifolium pratense) and Zigzag Clover (T. medium) - A Picture of Genomic Similarities and Differences.</title>
        <authorList>
            <person name="Dluhosova J."/>
            <person name="Istvanek J."/>
            <person name="Nedelnik J."/>
            <person name="Repkova J."/>
        </authorList>
    </citation>
    <scope>NUCLEOTIDE SEQUENCE [LARGE SCALE GENOMIC DNA]</scope>
    <source>
        <strain evidence="2">cv. 10/8</strain>
        <tissue evidence="1">Leaf</tissue>
    </source>
</reference>
<dbReference type="Proteomes" id="UP000265520">
    <property type="component" value="Unassembled WGS sequence"/>
</dbReference>
<accession>A0A392MM16</accession>
<protein>
    <submittedName>
        <fullName evidence="1">Uncharacterized protein</fullName>
    </submittedName>
</protein>
<name>A0A392MM16_9FABA</name>
<dbReference type="EMBL" id="LXQA010011986">
    <property type="protein sequence ID" value="MCH87334.1"/>
    <property type="molecule type" value="Genomic_DNA"/>
</dbReference>
<evidence type="ECO:0000313" key="1">
    <source>
        <dbReference type="EMBL" id="MCH87334.1"/>
    </source>
</evidence>
<comment type="caution">
    <text evidence="1">The sequence shown here is derived from an EMBL/GenBank/DDBJ whole genome shotgun (WGS) entry which is preliminary data.</text>
</comment>
<dbReference type="AlphaFoldDB" id="A0A392MM16"/>
<keyword evidence="2" id="KW-1185">Reference proteome</keyword>
<organism evidence="1 2">
    <name type="scientific">Trifolium medium</name>
    <dbReference type="NCBI Taxonomy" id="97028"/>
    <lineage>
        <taxon>Eukaryota</taxon>
        <taxon>Viridiplantae</taxon>
        <taxon>Streptophyta</taxon>
        <taxon>Embryophyta</taxon>
        <taxon>Tracheophyta</taxon>
        <taxon>Spermatophyta</taxon>
        <taxon>Magnoliopsida</taxon>
        <taxon>eudicotyledons</taxon>
        <taxon>Gunneridae</taxon>
        <taxon>Pentapetalae</taxon>
        <taxon>rosids</taxon>
        <taxon>fabids</taxon>
        <taxon>Fabales</taxon>
        <taxon>Fabaceae</taxon>
        <taxon>Papilionoideae</taxon>
        <taxon>50 kb inversion clade</taxon>
        <taxon>NPAAA clade</taxon>
        <taxon>Hologalegina</taxon>
        <taxon>IRL clade</taxon>
        <taxon>Trifolieae</taxon>
        <taxon>Trifolium</taxon>
    </lineage>
</organism>
<proteinExistence type="predicted"/>
<evidence type="ECO:0000313" key="2">
    <source>
        <dbReference type="Proteomes" id="UP000265520"/>
    </source>
</evidence>